<dbReference type="InParanoid" id="A0A0Q9WX14"/>
<proteinExistence type="predicted"/>
<evidence type="ECO:0000313" key="1">
    <source>
        <dbReference type="EMBL" id="KRG00413.1"/>
    </source>
</evidence>
<name>A0A0Q9WX14_DROWI</name>
<gene>
    <name evidence="1" type="primary">Dwil\GK18995</name>
    <name evidence="1" type="ORF">Dwil_GK18995</name>
</gene>
<dbReference type="OrthoDB" id="7951178at2759"/>
<sequence>MDQLKKHNKLLSTEFYQLEESLLKYEHKCQSLRDFNVIKAISI</sequence>
<organism evidence="1 2">
    <name type="scientific">Drosophila willistoni</name>
    <name type="common">Fruit fly</name>
    <dbReference type="NCBI Taxonomy" id="7260"/>
    <lineage>
        <taxon>Eukaryota</taxon>
        <taxon>Metazoa</taxon>
        <taxon>Ecdysozoa</taxon>
        <taxon>Arthropoda</taxon>
        <taxon>Hexapoda</taxon>
        <taxon>Insecta</taxon>
        <taxon>Pterygota</taxon>
        <taxon>Neoptera</taxon>
        <taxon>Endopterygota</taxon>
        <taxon>Diptera</taxon>
        <taxon>Brachycera</taxon>
        <taxon>Muscomorpha</taxon>
        <taxon>Ephydroidea</taxon>
        <taxon>Drosophilidae</taxon>
        <taxon>Drosophila</taxon>
        <taxon>Sophophora</taxon>
    </lineage>
</organism>
<protein>
    <submittedName>
        <fullName evidence="1">Uncharacterized protein</fullName>
    </submittedName>
</protein>
<keyword evidence="2" id="KW-1185">Reference proteome</keyword>
<dbReference type="eggNOG" id="ENOG502TAR0">
    <property type="taxonomic scope" value="Eukaryota"/>
</dbReference>
<dbReference type="AlphaFoldDB" id="A0A0Q9WX14"/>
<evidence type="ECO:0000313" key="2">
    <source>
        <dbReference type="Proteomes" id="UP000007798"/>
    </source>
</evidence>
<dbReference type="Proteomes" id="UP000007798">
    <property type="component" value="Unassembled WGS sequence"/>
</dbReference>
<dbReference type="EMBL" id="CH964294">
    <property type="protein sequence ID" value="KRG00413.1"/>
    <property type="molecule type" value="Genomic_DNA"/>
</dbReference>
<reference evidence="1 2" key="1">
    <citation type="journal article" date="2007" name="Nature">
        <title>Evolution of genes and genomes on the Drosophila phylogeny.</title>
        <authorList>
            <consortium name="Drosophila 12 Genomes Consortium"/>
            <person name="Clark A.G."/>
            <person name="Eisen M.B."/>
            <person name="Smith D.R."/>
            <person name="Bergman C.M."/>
            <person name="Oliver B."/>
            <person name="Markow T.A."/>
            <person name="Kaufman T.C."/>
            <person name="Kellis M."/>
            <person name="Gelbart W."/>
            <person name="Iyer V.N."/>
            <person name="Pollard D.A."/>
            <person name="Sackton T.B."/>
            <person name="Larracuente A.M."/>
            <person name="Singh N.D."/>
            <person name="Abad J.P."/>
            <person name="Abt D.N."/>
            <person name="Adryan B."/>
            <person name="Aguade M."/>
            <person name="Akashi H."/>
            <person name="Anderson W.W."/>
            <person name="Aquadro C.F."/>
            <person name="Ardell D.H."/>
            <person name="Arguello R."/>
            <person name="Artieri C.G."/>
            <person name="Barbash D.A."/>
            <person name="Barker D."/>
            <person name="Barsanti P."/>
            <person name="Batterham P."/>
            <person name="Batzoglou S."/>
            <person name="Begun D."/>
            <person name="Bhutkar A."/>
            <person name="Blanco E."/>
            <person name="Bosak S.A."/>
            <person name="Bradley R.K."/>
            <person name="Brand A.D."/>
            <person name="Brent M.R."/>
            <person name="Brooks A.N."/>
            <person name="Brown R.H."/>
            <person name="Butlin R.K."/>
            <person name="Caggese C."/>
            <person name="Calvi B.R."/>
            <person name="Bernardo de Carvalho A."/>
            <person name="Caspi A."/>
            <person name="Castrezana S."/>
            <person name="Celniker S.E."/>
            <person name="Chang J.L."/>
            <person name="Chapple C."/>
            <person name="Chatterji S."/>
            <person name="Chinwalla A."/>
            <person name="Civetta A."/>
            <person name="Clifton S.W."/>
            <person name="Comeron J.M."/>
            <person name="Costello J.C."/>
            <person name="Coyne J.A."/>
            <person name="Daub J."/>
            <person name="David R.G."/>
            <person name="Delcher A.L."/>
            <person name="Delehaunty K."/>
            <person name="Do C.B."/>
            <person name="Ebling H."/>
            <person name="Edwards K."/>
            <person name="Eickbush T."/>
            <person name="Evans J.D."/>
            <person name="Filipski A."/>
            <person name="Findeiss S."/>
            <person name="Freyhult E."/>
            <person name="Fulton L."/>
            <person name="Fulton R."/>
            <person name="Garcia A.C."/>
            <person name="Gardiner A."/>
            <person name="Garfield D.A."/>
            <person name="Garvin B.E."/>
            <person name="Gibson G."/>
            <person name="Gilbert D."/>
            <person name="Gnerre S."/>
            <person name="Godfrey J."/>
            <person name="Good R."/>
            <person name="Gotea V."/>
            <person name="Gravely B."/>
            <person name="Greenberg A.J."/>
            <person name="Griffiths-Jones S."/>
            <person name="Gross S."/>
            <person name="Guigo R."/>
            <person name="Gustafson E.A."/>
            <person name="Haerty W."/>
            <person name="Hahn M.W."/>
            <person name="Halligan D.L."/>
            <person name="Halpern A.L."/>
            <person name="Halter G.M."/>
            <person name="Han M.V."/>
            <person name="Heger A."/>
            <person name="Hillier L."/>
            <person name="Hinrichs A.S."/>
            <person name="Holmes I."/>
            <person name="Hoskins R.A."/>
            <person name="Hubisz M.J."/>
            <person name="Hultmark D."/>
            <person name="Huntley M.A."/>
            <person name="Jaffe D.B."/>
            <person name="Jagadeeshan S."/>
            <person name="Jeck W.R."/>
            <person name="Johnson J."/>
            <person name="Jones C.D."/>
            <person name="Jordan W.C."/>
            <person name="Karpen G.H."/>
            <person name="Kataoka E."/>
            <person name="Keightley P.D."/>
            <person name="Kheradpour P."/>
            <person name="Kirkness E.F."/>
            <person name="Koerich L.B."/>
            <person name="Kristiansen K."/>
            <person name="Kudrna D."/>
            <person name="Kulathinal R.J."/>
            <person name="Kumar S."/>
            <person name="Kwok R."/>
            <person name="Lander E."/>
            <person name="Langley C.H."/>
            <person name="Lapoint R."/>
            <person name="Lazzaro B.P."/>
            <person name="Lee S.J."/>
            <person name="Levesque L."/>
            <person name="Li R."/>
            <person name="Lin C.F."/>
            <person name="Lin M.F."/>
            <person name="Lindblad-Toh K."/>
            <person name="Llopart A."/>
            <person name="Long M."/>
            <person name="Low L."/>
            <person name="Lozovsky E."/>
            <person name="Lu J."/>
            <person name="Luo M."/>
            <person name="Machado C.A."/>
            <person name="Makalowski W."/>
            <person name="Marzo M."/>
            <person name="Matsuda M."/>
            <person name="Matzkin L."/>
            <person name="McAllister B."/>
            <person name="McBride C.S."/>
            <person name="McKernan B."/>
            <person name="McKernan K."/>
            <person name="Mendez-Lago M."/>
            <person name="Minx P."/>
            <person name="Mollenhauer M.U."/>
            <person name="Montooth K."/>
            <person name="Mount S.M."/>
            <person name="Mu X."/>
            <person name="Myers E."/>
            <person name="Negre B."/>
            <person name="Newfeld S."/>
            <person name="Nielsen R."/>
            <person name="Noor M.A."/>
            <person name="O'Grady P."/>
            <person name="Pachter L."/>
            <person name="Papaceit M."/>
            <person name="Parisi M.J."/>
            <person name="Parisi M."/>
            <person name="Parts L."/>
            <person name="Pedersen J.S."/>
            <person name="Pesole G."/>
            <person name="Phillippy A.M."/>
            <person name="Ponting C.P."/>
            <person name="Pop M."/>
            <person name="Porcelli D."/>
            <person name="Powell J.R."/>
            <person name="Prohaska S."/>
            <person name="Pruitt K."/>
            <person name="Puig M."/>
            <person name="Quesneville H."/>
            <person name="Ram K.R."/>
            <person name="Rand D."/>
            <person name="Rasmussen M.D."/>
            <person name="Reed L.K."/>
            <person name="Reenan R."/>
            <person name="Reily A."/>
            <person name="Remington K.A."/>
            <person name="Rieger T.T."/>
            <person name="Ritchie M.G."/>
            <person name="Robin C."/>
            <person name="Rogers Y.H."/>
            <person name="Rohde C."/>
            <person name="Rozas J."/>
            <person name="Rubenfield M.J."/>
            <person name="Ruiz A."/>
            <person name="Russo S."/>
            <person name="Salzberg S.L."/>
            <person name="Sanchez-Gracia A."/>
            <person name="Saranga D.J."/>
            <person name="Sato H."/>
            <person name="Schaeffer S.W."/>
            <person name="Schatz M.C."/>
            <person name="Schlenke T."/>
            <person name="Schwartz R."/>
            <person name="Segarra C."/>
            <person name="Singh R.S."/>
            <person name="Sirot L."/>
            <person name="Sirota M."/>
            <person name="Sisneros N.B."/>
            <person name="Smith C.D."/>
            <person name="Smith T.F."/>
            <person name="Spieth J."/>
            <person name="Stage D.E."/>
            <person name="Stark A."/>
            <person name="Stephan W."/>
            <person name="Strausberg R.L."/>
            <person name="Strempel S."/>
            <person name="Sturgill D."/>
            <person name="Sutton G."/>
            <person name="Sutton G.G."/>
            <person name="Tao W."/>
            <person name="Teichmann S."/>
            <person name="Tobari Y.N."/>
            <person name="Tomimura Y."/>
            <person name="Tsolas J.M."/>
            <person name="Valente V.L."/>
            <person name="Venter E."/>
            <person name="Venter J.C."/>
            <person name="Vicario S."/>
            <person name="Vieira F.G."/>
            <person name="Vilella A.J."/>
            <person name="Villasante A."/>
            <person name="Walenz B."/>
            <person name="Wang J."/>
            <person name="Wasserman M."/>
            <person name="Watts T."/>
            <person name="Wilson D."/>
            <person name="Wilson R.K."/>
            <person name="Wing R.A."/>
            <person name="Wolfner M.F."/>
            <person name="Wong A."/>
            <person name="Wong G.K."/>
            <person name="Wu C.I."/>
            <person name="Wu G."/>
            <person name="Yamamoto D."/>
            <person name="Yang H.P."/>
            <person name="Yang S.P."/>
            <person name="Yorke J.A."/>
            <person name="Yoshida K."/>
            <person name="Zdobnov E."/>
            <person name="Zhang P."/>
            <person name="Zhang Y."/>
            <person name="Zimin A.V."/>
            <person name="Baldwin J."/>
            <person name="Abdouelleil A."/>
            <person name="Abdulkadir J."/>
            <person name="Abebe A."/>
            <person name="Abera B."/>
            <person name="Abreu J."/>
            <person name="Acer S.C."/>
            <person name="Aftuck L."/>
            <person name="Alexander A."/>
            <person name="An P."/>
            <person name="Anderson E."/>
            <person name="Anderson S."/>
            <person name="Arachi H."/>
            <person name="Azer M."/>
            <person name="Bachantsang P."/>
            <person name="Barry A."/>
            <person name="Bayul T."/>
            <person name="Berlin A."/>
            <person name="Bessette D."/>
            <person name="Bloom T."/>
            <person name="Blye J."/>
            <person name="Boguslavskiy L."/>
            <person name="Bonnet C."/>
            <person name="Boukhgalter B."/>
            <person name="Bourzgui I."/>
            <person name="Brown A."/>
            <person name="Cahill P."/>
            <person name="Channer S."/>
            <person name="Cheshatsang Y."/>
            <person name="Chuda L."/>
            <person name="Citroen M."/>
            <person name="Collymore A."/>
            <person name="Cooke P."/>
            <person name="Costello M."/>
            <person name="D'Aco K."/>
            <person name="Daza R."/>
            <person name="De Haan G."/>
            <person name="DeGray S."/>
            <person name="DeMaso C."/>
            <person name="Dhargay N."/>
            <person name="Dooley K."/>
            <person name="Dooley E."/>
            <person name="Doricent M."/>
            <person name="Dorje P."/>
            <person name="Dorjee K."/>
            <person name="Dupes A."/>
            <person name="Elong R."/>
            <person name="Falk J."/>
            <person name="Farina A."/>
            <person name="Faro S."/>
            <person name="Ferguson D."/>
            <person name="Fisher S."/>
            <person name="Foley C.D."/>
            <person name="Franke A."/>
            <person name="Friedrich D."/>
            <person name="Gadbois L."/>
            <person name="Gearin G."/>
            <person name="Gearin C.R."/>
            <person name="Giannoukos G."/>
            <person name="Goode T."/>
            <person name="Graham J."/>
            <person name="Grandbois E."/>
            <person name="Grewal S."/>
            <person name="Gyaltsen K."/>
            <person name="Hafez N."/>
            <person name="Hagos B."/>
            <person name="Hall J."/>
            <person name="Henson C."/>
            <person name="Hollinger A."/>
            <person name="Honan T."/>
            <person name="Huard M.D."/>
            <person name="Hughes L."/>
            <person name="Hurhula B."/>
            <person name="Husby M.E."/>
            <person name="Kamat A."/>
            <person name="Kanga B."/>
            <person name="Kashin S."/>
            <person name="Khazanovich D."/>
            <person name="Kisner P."/>
            <person name="Lance K."/>
            <person name="Lara M."/>
            <person name="Lee W."/>
            <person name="Lennon N."/>
            <person name="Letendre F."/>
            <person name="LeVine R."/>
            <person name="Lipovsky A."/>
            <person name="Liu X."/>
            <person name="Liu J."/>
            <person name="Liu S."/>
            <person name="Lokyitsang T."/>
            <person name="Lokyitsang Y."/>
            <person name="Lubonja R."/>
            <person name="Lui A."/>
            <person name="MacDonald P."/>
            <person name="Magnisalis V."/>
            <person name="Maru K."/>
            <person name="Matthews C."/>
            <person name="McCusker W."/>
            <person name="McDonough S."/>
            <person name="Mehta T."/>
            <person name="Meldrim J."/>
            <person name="Meneus L."/>
            <person name="Mihai O."/>
            <person name="Mihalev A."/>
            <person name="Mihova T."/>
            <person name="Mittelman R."/>
            <person name="Mlenga V."/>
            <person name="Montmayeur A."/>
            <person name="Mulrain L."/>
            <person name="Navidi A."/>
            <person name="Naylor J."/>
            <person name="Negash T."/>
            <person name="Nguyen T."/>
            <person name="Nguyen N."/>
            <person name="Nicol R."/>
            <person name="Norbu C."/>
            <person name="Norbu N."/>
            <person name="Novod N."/>
            <person name="O'Neill B."/>
            <person name="Osman S."/>
            <person name="Markiewicz E."/>
            <person name="Oyono O.L."/>
            <person name="Patti C."/>
            <person name="Phunkhang P."/>
            <person name="Pierre F."/>
            <person name="Priest M."/>
            <person name="Raghuraman S."/>
            <person name="Rege F."/>
            <person name="Reyes R."/>
            <person name="Rise C."/>
            <person name="Rogov P."/>
            <person name="Ross K."/>
            <person name="Ryan E."/>
            <person name="Settipalli S."/>
            <person name="Shea T."/>
            <person name="Sherpa N."/>
            <person name="Shi L."/>
            <person name="Shih D."/>
            <person name="Sparrow T."/>
            <person name="Spaulding J."/>
            <person name="Stalker J."/>
            <person name="Stange-Thomann N."/>
            <person name="Stavropoulos S."/>
            <person name="Stone C."/>
            <person name="Strader C."/>
            <person name="Tesfaye S."/>
            <person name="Thomson T."/>
            <person name="Thoulutsang Y."/>
            <person name="Thoulutsang D."/>
            <person name="Topham K."/>
            <person name="Topping I."/>
            <person name="Tsamla T."/>
            <person name="Vassiliev H."/>
            <person name="Vo A."/>
            <person name="Wangchuk T."/>
            <person name="Wangdi T."/>
            <person name="Weiand M."/>
            <person name="Wilkinson J."/>
            <person name="Wilson A."/>
            <person name="Yadav S."/>
            <person name="Young G."/>
            <person name="Yu Q."/>
            <person name="Zembek L."/>
            <person name="Zhong D."/>
            <person name="Zimmer A."/>
            <person name="Zwirko Z."/>
            <person name="Jaffe D.B."/>
            <person name="Alvarez P."/>
            <person name="Brockman W."/>
            <person name="Butler J."/>
            <person name="Chin C."/>
            <person name="Gnerre S."/>
            <person name="Grabherr M."/>
            <person name="Kleber M."/>
            <person name="Mauceli E."/>
            <person name="MacCallum I."/>
        </authorList>
    </citation>
    <scope>NUCLEOTIDE SEQUENCE [LARGE SCALE GENOMIC DNA]</scope>
    <source>
        <strain evidence="2">Tucson 14030-0811.24</strain>
    </source>
</reference>
<accession>A0A0Q9WX14</accession>